<dbReference type="InterPro" id="IPR034683">
    <property type="entry name" value="IspD/TarI"/>
</dbReference>
<gene>
    <name evidence="4" type="primary">ispD</name>
    <name evidence="5" type="ORF">SAMN02745168_0685</name>
</gene>
<keyword evidence="1 4" id="KW-0808">Transferase</keyword>
<accession>A0A1W1YV12</accession>
<keyword evidence="3 4" id="KW-0414">Isoprene biosynthesis</keyword>
<evidence type="ECO:0000313" key="5">
    <source>
        <dbReference type="EMBL" id="SMC39966.1"/>
    </source>
</evidence>
<dbReference type="STRING" id="1122930.SAMN02745168_0685"/>
<dbReference type="Gene3D" id="3.90.550.10">
    <property type="entry name" value="Spore Coat Polysaccharide Biosynthesis Protein SpsA, Chain A"/>
    <property type="match status" value="1"/>
</dbReference>
<dbReference type="PANTHER" id="PTHR32125">
    <property type="entry name" value="2-C-METHYL-D-ERYTHRITOL 4-PHOSPHATE CYTIDYLYLTRANSFERASE, CHLOROPLASTIC"/>
    <property type="match status" value="1"/>
</dbReference>
<name>A0A1W1YV12_9FIRM</name>
<dbReference type="FunFam" id="3.90.550.10:FF:000003">
    <property type="entry name" value="2-C-methyl-D-erythritol 4-phosphate cytidylyltransferase"/>
    <property type="match status" value="1"/>
</dbReference>
<dbReference type="InterPro" id="IPR050088">
    <property type="entry name" value="IspD/TarI_cytidylyltransf_bact"/>
</dbReference>
<evidence type="ECO:0000256" key="1">
    <source>
        <dbReference type="ARBA" id="ARBA00022679"/>
    </source>
</evidence>
<dbReference type="GO" id="GO:0050518">
    <property type="term" value="F:2-C-methyl-D-erythritol 4-phosphate cytidylyltransferase activity"/>
    <property type="evidence" value="ECO:0007669"/>
    <property type="project" value="UniProtKB-UniRule"/>
</dbReference>
<comment type="similarity">
    <text evidence="4">Belongs to the IspD/TarI cytidylyltransferase family. IspD subfamily.</text>
</comment>
<organism evidence="5 6">
    <name type="scientific">Papillibacter cinnamivorans DSM 12816</name>
    <dbReference type="NCBI Taxonomy" id="1122930"/>
    <lineage>
        <taxon>Bacteria</taxon>
        <taxon>Bacillati</taxon>
        <taxon>Bacillota</taxon>
        <taxon>Clostridia</taxon>
        <taxon>Eubacteriales</taxon>
        <taxon>Oscillospiraceae</taxon>
        <taxon>Papillibacter</taxon>
    </lineage>
</organism>
<dbReference type="Proteomes" id="UP000192790">
    <property type="component" value="Unassembled WGS sequence"/>
</dbReference>
<dbReference type="OrthoDB" id="9806837at2"/>
<dbReference type="Pfam" id="PF01128">
    <property type="entry name" value="IspD"/>
    <property type="match status" value="1"/>
</dbReference>
<reference evidence="5 6" key="1">
    <citation type="submission" date="2017-04" db="EMBL/GenBank/DDBJ databases">
        <authorList>
            <person name="Afonso C.L."/>
            <person name="Miller P.J."/>
            <person name="Scott M.A."/>
            <person name="Spackman E."/>
            <person name="Goraichik I."/>
            <person name="Dimitrov K.M."/>
            <person name="Suarez D.L."/>
            <person name="Swayne D.E."/>
        </authorList>
    </citation>
    <scope>NUCLEOTIDE SEQUENCE [LARGE SCALE GENOMIC DNA]</scope>
    <source>
        <strain evidence="5 6">DSM 12816</strain>
    </source>
</reference>
<proteinExistence type="inferred from homology"/>
<dbReference type="InterPro" id="IPR001228">
    <property type="entry name" value="IspD"/>
</dbReference>
<feature type="site" description="Positions MEP for the nucleophilic attack" evidence="4">
    <location>
        <position position="169"/>
    </location>
</feature>
<dbReference type="HAMAP" id="MF_00108">
    <property type="entry name" value="IspD"/>
    <property type="match status" value="1"/>
</dbReference>
<comment type="catalytic activity">
    <reaction evidence="4">
        <text>2-C-methyl-D-erythritol 4-phosphate + CTP + H(+) = 4-CDP-2-C-methyl-D-erythritol + diphosphate</text>
        <dbReference type="Rhea" id="RHEA:13429"/>
        <dbReference type="ChEBI" id="CHEBI:15378"/>
        <dbReference type="ChEBI" id="CHEBI:33019"/>
        <dbReference type="ChEBI" id="CHEBI:37563"/>
        <dbReference type="ChEBI" id="CHEBI:57823"/>
        <dbReference type="ChEBI" id="CHEBI:58262"/>
        <dbReference type="EC" id="2.7.7.60"/>
    </reaction>
</comment>
<evidence type="ECO:0000256" key="2">
    <source>
        <dbReference type="ARBA" id="ARBA00022695"/>
    </source>
</evidence>
<feature type="site" description="Transition state stabilizer" evidence="4">
    <location>
        <position position="38"/>
    </location>
</feature>
<sequence length="246" mass="25718">MAGFFSKLFGGEPKPSAPFCSAVVAAAGSSLRMGGENKLLMFLDGIPVLIRSLLALDQSPEINEIVVVTRGEDIVEVGSLCKEYGISKPVRIVAGSDIRSKSVLCGVLEVSPKAGLIAVHDGARPLVTPEIIGAAVRKAAECGAAAPAVPVKDTVKTAVDRRVTATPDRSFLFAVQTPQVFEAGLLKAALQSAVTAGADLTDDCSAVERLGMSVMLTEGSEENMKITTPLDLALAEAILAWREEKK</sequence>
<feature type="site" description="Positions MEP for the nucleophilic attack" evidence="4">
    <location>
        <position position="225"/>
    </location>
</feature>
<evidence type="ECO:0000313" key="6">
    <source>
        <dbReference type="Proteomes" id="UP000192790"/>
    </source>
</evidence>
<feature type="site" description="Transition state stabilizer" evidence="4">
    <location>
        <position position="32"/>
    </location>
</feature>
<dbReference type="InterPro" id="IPR029044">
    <property type="entry name" value="Nucleotide-diphossugar_trans"/>
</dbReference>
<dbReference type="NCBIfam" id="TIGR00453">
    <property type="entry name" value="ispD"/>
    <property type="match status" value="1"/>
</dbReference>
<evidence type="ECO:0000256" key="4">
    <source>
        <dbReference type="HAMAP-Rule" id="MF_00108"/>
    </source>
</evidence>
<dbReference type="EMBL" id="FWXW01000001">
    <property type="protein sequence ID" value="SMC39966.1"/>
    <property type="molecule type" value="Genomic_DNA"/>
</dbReference>
<keyword evidence="2 4" id="KW-0548">Nucleotidyltransferase</keyword>
<dbReference type="SUPFAM" id="SSF53448">
    <property type="entry name" value="Nucleotide-diphospho-sugar transferases"/>
    <property type="match status" value="1"/>
</dbReference>
<protein>
    <recommendedName>
        <fullName evidence="4">2-C-methyl-D-erythritol 4-phosphate cytidylyltransferase</fullName>
        <ecNumber evidence="4">2.7.7.60</ecNumber>
    </recommendedName>
    <alternativeName>
        <fullName evidence="4">4-diphosphocytidyl-2C-methyl-D-erythritol synthase</fullName>
    </alternativeName>
    <alternativeName>
        <fullName evidence="4">MEP cytidylyltransferase</fullName>
        <shortName evidence="4">MCT</shortName>
    </alternativeName>
</protein>
<dbReference type="GO" id="GO:0019288">
    <property type="term" value="P:isopentenyl diphosphate biosynthetic process, methylerythritol 4-phosphate pathway"/>
    <property type="evidence" value="ECO:0007669"/>
    <property type="project" value="UniProtKB-UniRule"/>
</dbReference>
<comment type="pathway">
    <text evidence="4">Isoprenoid biosynthesis; isopentenyl diphosphate biosynthesis via DXP pathway; isopentenyl diphosphate from 1-deoxy-D-xylulose 5-phosphate: step 2/6.</text>
</comment>
<dbReference type="PANTHER" id="PTHR32125:SF4">
    <property type="entry name" value="2-C-METHYL-D-ERYTHRITOL 4-PHOSPHATE CYTIDYLYLTRANSFERASE, CHLOROPLASTIC"/>
    <property type="match status" value="1"/>
</dbReference>
<evidence type="ECO:0000256" key="3">
    <source>
        <dbReference type="ARBA" id="ARBA00023229"/>
    </source>
</evidence>
<keyword evidence="6" id="KW-1185">Reference proteome</keyword>
<dbReference type="UniPathway" id="UPA00056">
    <property type="reaction ID" value="UER00093"/>
</dbReference>
<comment type="function">
    <text evidence="4">Catalyzes the formation of 4-diphosphocytidyl-2-C-methyl-D-erythritol from CTP and 2-C-methyl-D-erythritol 4-phosphate (MEP).</text>
</comment>
<dbReference type="EC" id="2.7.7.60" evidence="4"/>
<dbReference type="RefSeq" id="WP_084233301.1">
    <property type="nucleotide sequence ID" value="NZ_FWXW01000001.1"/>
</dbReference>
<dbReference type="AlphaFoldDB" id="A0A1W1YV12"/>
<dbReference type="CDD" id="cd02516">
    <property type="entry name" value="CDP-ME_synthetase"/>
    <property type="match status" value="1"/>
</dbReference>